<protein>
    <submittedName>
        <fullName evidence="2">Uncharacterized protein</fullName>
    </submittedName>
</protein>
<feature type="compositionally biased region" description="Basic and acidic residues" evidence="1">
    <location>
        <begin position="41"/>
        <end position="50"/>
    </location>
</feature>
<accession>A0AAV7ML73</accession>
<feature type="region of interest" description="Disordered" evidence="1">
    <location>
        <begin position="1"/>
        <end position="58"/>
    </location>
</feature>
<dbReference type="EMBL" id="JANPWB010000014">
    <property type="protein sequence ID" value="KAJ1101788.1"/>
    <property type="molecule type" value="Genomic_DNA"/>
</dbReference>
<evidence type="ECO:0000256" key="1">
    <source>
        <dbReference type="SAM" id="MobiDB-lite"/>
    </source>
</evidence>
<dbReference type="Proteomes" id="UP001066276">
    <property type="component" value="Chromosome 10"/>
</dbReference>
<name>A0AAV7ML73_PLEWA</name>
<comment type="caution">
    <text evidence="2">The sequence shown here is derived from an EMBL/GenBank/DDBJ whole genome shotgun (WGS) entry which is preliminary data.</text>
</comment>
<keyword evidence="3" id="KW-1185">Reference proteome</keyword>
<evidence type="ECO:0000313" key="3">
    <source>
        <dbReference type="Proteomes" id="UP001066276"/>
    </source>
</evidence>
<dbReference type="AlphaFoldDB" id="A0AAV7ML73"/>
<sequence>MAQFQMRGKRDSRRLEPESSGGAGRKTTDKRASPGRAPAADLRRAVDRGEPFSARGGLRPLLSLEASNREAAAARTVLFAGSRDPERLAGAGALVGPSPNERLSLVPMERVRP</sequence>
<proteinExistence type="predicted"/>
<gene>
    <name evidence="2" type="ORF">NDU88_006852</name>
</gene>
<reference evidence="2" key="1">
    <citation type="journal article" date="2022" name="bioRxiv">
        <title>Sequencing and chromosome-scale assembly of the giantPleurodeles waltlgenome.</title>
        <authorList>
            <person name="Brown T."/>
            <person name="Elewa A."/>
            <person name="Iarovenko S."/>
            <person name="Subramanian E."/>
            <person name="Araus A.J."/>
            <person name="Petzold A."/>
            <person name="Susuki M."/>
            <person name="Suzuki K.-i.T."/>
            <person name="Hayashi T."/>
            <person name="Toyoda A."/>
            <person name="Oliveira C."/>
            <person name="Osipova E."/>
            <person name="Leigh N.D."/>
            <person name="Simon A."/>
            <person name="Yun M.H."/>
        </authorList>
    </citation>
    <scope>NUCLEOTIDE SEQUENCE</scope>
    <source>
        <strain evidence="2">20211129_DDA</strain>
        <tissue evidence="2">Liver</tissue>
    </source>
</reference>
<organism evidence="2 3">
    <name type="scientific">Pleurodeles waltl</name>
    <name type="common">Iberian ribbed newt</name>
    <dbReference type="NCBI Taxonomy" id="8319"/>
    <lineage>
        <taxon>Eukaryota</taxon>
        <taxon>Metazoa</taxon>
        <taxon>Chordata</taxon>
        <taxon>Craniata</taxon>
        <taxon>Vertebrata</taxon>
        <taxon>Euteleostomi</taxon>
        <taxon>Amphibia</taxon>
        <taxon>Batrachia</taxon>
        <taxon>Caudata</taxon>
        <taxon>Salamandroidea</taxon>
        <taxon>Salamandridae</taxon>
        <taxon>Pleurodelinae</taxon>
        <taxon>Pleurodeles</taxon>
    </lineage>
</organism>
<evidence type="ECO:0000313" key="2">
    <source>
        <dbReference type="EMBL" id="KAJ1101788.1"/>
    </source>
</evidence>